<dbReference type="AlphaFoldDB" id="A0AAN9C8L6"/>
<dbReference type="InterPro" id="IPR001000">
    <property type="entry name" value="GH10_dom"/>
</dbReference>
<dbReference type="Gene3D" id="3.20.20.80">
    <property type="entry name" value="Glycosidases"/>
    <property type="match status" value="1"/>
</dbReference>
<keyword evidence="3" id="KW-0119">Carbohydrate metabolism</keyword>
<keyword evidence="4" id="KW-0624">Polysaccharide degradation</keyword>
<dbReference type="SUPFAM" id="SSF49785">
    <property type="entry name" value="Galactose-binding domain-like"/>
    <property type="match status" value="1"/>
</dbReference>
<name>A0AAN9C8L6_9CAEN</name>
<dbReference type="GO" id="GO:0000272">
    <property type="term" value="P:polysaccharide catabolic process"/>
    <property type="evidence" value="ECO:0007669"/>
    <property type="project" value="UniProtKB-KW"/>
</dbReference>
<evidence type="ECO:0000256" key="2">
    <source>
        <dbReference type="ARBA" id="ARBA00022801"/>
    </source>
</evidence>
<dbReference type="Proteomes" id="UP001374579">
    <property type="component" value="Unassembled WGS sequence"/>
</dbReference>
<evidence type="ECO:0000256" key="5">
    <source>
        <dbReference type="SAM" id="MobiDB-lite"/>
    </source>
</evidence>
<dbReference type="InterPro" id="IPR008979">
    <property type="entry name" value="Galactose-bd-like_sf"/>
</dbReference>
<dbReference type="EMBL" id="JBAMIC010000001">
    <property type="protein sequence ID" value="KAK7116380.1"/>
    <property type="molecule type" value="Genomic_DNA"/>
</dbReference>
<evidence type="ECO:0000313" key="8">
    <source>
        <dbReference type="EMBL" id="KAK7116380.1"/>
    </source>
</evidence>
<dbReference type="Gene3D" id="2.60.120.690">
    <property type="entry name" value="Proprotein convertase subtilisin/kexin type 9"/>
    <property type="match status" value="1"/>
</dbReference>
<dbReference type="InterPro" id="IPR017853">
    <property type="entry name" value="GH"/>
</dbReference>
<dbReference type="Pfam" id="PF18459">
    <property type="entry name" value="PCSK9_C1"/>
    <property type="match status" value="1"/>
</dbReference>
<dbReference type="InterPro" id="IPR041254">
    <property type="entry name" value="PCSK9_C1"/>
</dbReference>
<feature type="compositionally biased region" description="Basic and acidic residues" evidence="5">
    <location>
        <begin position="208"/>
        <end position="251"/>
    </location>
</feature>
<organism evidence="8 9">
    <name type="scientific">Littorina saxatilis</name>
    <dbReference type="NCBI Taxonomy" id="31220"/>
    <lineage>
        <taxon>Eukaryota</taxon>
        <taxon>Metazoa</taxon>
        <taxon>Spiralia</taxon>
        <taxon>Lophotrochozoa</taxon>
        <taxon>Mollusca</taxon>
        <taxon>Gastropoda</taxon>
        <taxon>Caenogastropoda</taxon>
        <taxon>Littorinimorpha</taxon>
        <taxon>Littorinoidea</taxon>
        <taxon>Littorinidae</taxon>
        <taxon>Littorina</taxon>
    </lineage>
</organism>
<reference evidence="8 9" key="1">
    <citation type="submission" date="2024-02" db="EMBL/GenBank/DDBJ databases">
        <title>Chromosome-scale genome assembly of the rough periwinkle Littorina saxatilis.</title>
        <authorList>
            <person name="De Jode A."/>
            <person name="Faria R."/>
            <person name="Formenti G."/>
            <person name="Sims Y."/>
            <person name="Smith T.P."/>
            <person name="Tracey A."/>
            <person name="Wood J.M.D."/>
            <person name="Zagrodzka Z.B."/>
            <person name="Johannesson K."/>
            <person name="Butlin R.K."/>
            <person name="Leder E.H."/>
        </authorList>
    </citation>
    <scope>NUCLEOTIDE SEQUENCE [LARGE SCALE GENOMIC DNA]</scope>
    <source>
        <strain evidence="8">Snail1</strain>
        <tissue evidence="8">Muscle</tissue>
    </source>
</reference>
<comment type="similarity">
    <text evidence="1">Belongs to the glycosyl hydrolase 10 (cellulase F) family.</text>
</comment>
<dbReference type="Gene3D" id="2.60.120.260">
    <property type="entry name" value="Galactose-binding domain-like"/>
    <property type="match status" value="1"/>
</dbReference>
<evidence type="ECO:0000256" key="3">
    <source>
        <dbReference type="ARBA" id="ARBA00023277"/>
    </source>
</evidence>
<feature type="region of interest" description="Disordered" evidence="5">
    <location>
        <begin position="163"/>
        <end position="309"/>
    </location>
</feature>
<feature type="signal peptide" evidence="6">
    <location>
        <begin position="1"/>
        <end position="29"/>
    </location>
</feature>
<evidence type="ECO:0000313" key="9">
    <source>
        <dbReference type="Proteomes" id="UP001374579"/>
    </source>
</evidence>
<feature type="compositionally biased region" description="Basic and acidic residues" evidence="5">
    <location>
        <begin position="259"/>
        <end position="276"/>
    </location>
</feature>
<dbReference type="Pfam" id="PF00331">
    <property type="entry name" value="Glyco_hydro_10"/>
    <property type="match status" value="1"/>
</dbReference>
<comment type="caution">
    <text evidence="8">The sequence shown here is derived from an EMBL/GenBank/DDBJ whole genome shotgun (WGS) entry which is preliminary data.</text>
</comment>
<evidence type="ECO:0000256" key="1">
    <source>
        <dbReference type="ARBA" id="ARBA00007495"/>
    </source>
</evidence>
<evidence type="ECO:0000259" key="7">
    <source>
        <dbReference type="PROSITE" id="PS51760"/>
    </source>
</evidence>
<accession>A0AAN9C8L6</accession>
<dbReference type="GO" id="GO:0031176">
    <property type="term" value="F:endo-1,4-beta-xylanase activity"/>
    <property type="evidence" value="ECO:0007669"/>
    <property type="project" value="UniProtKB-ARBA"/>
</dbReference>
<dbReference type="SMART" id="SM00633">
    <property type="entry name" value="Glyco_10"/>
    <property type="match status" value="1"/>
</dbReference>
<sequence length="1089" mass="123370">MHHITQTTTATTMLLLAVVLMVPWQITEGVENLLLNPSFEDTPAGTWNTKGFRAEQYADDKLDGRYSLRCSERKKKLVGPSQYTTGLRMGSGYELRAYVKLLNDNPDKLWQQLKAVVRFDFTVKVEGNTLRPISERPPRCVGLRDQKRKDCLAVLKTWRDKLKKQNAEKKKLNEQRKKEKQRKKQEKKKKKQKNKKKKQDKIKKQKQREKDKQTKKDKNKKDKEKKNDKKAKDKTKEQKDKERNKAKEQKKRDRQRNKEKKEKDRQKAKDRKEKAKTGKGSGARSSRNQTRIRTLSQLAPSLETQTAERTRRDVYHPIIRQRLLQRQRHRRQAQLPQTPVAGEDEHLMLGIETAQGAYIIAWRAFVRSEQGWVLLTGNINAPMLPFSGAELAIRGPDEGIDFLLDNVTLYEIPERSDWLTASHAMIDEHRKSDINLRVTVPAGVNPADVDVQLELKNHLFGFGSKVEDKLLYRKKTQHFRDMFFNLFNWATIGSFKWRFDKSRDLYSPDFSNAEEALDVLNEHGIKVRAHSIVWGVQKNIPDKVVATPPEELPRLLKFHTEYMVNLTRGKVEHWDVQNEFLHGHWYEETMKDPHVSENIFKMARPLDPKVKLYLNDFTAVNSGANTEDFHDMGVRFIKANTGIQGLGVQGHVKEFIKPTSTMIWRRLDRLAETGLEIFLTEFDIGWRDDVVRADWFEDAMRAYFAHPGLSGVILWGFWKDWQTYQDKYLVYGKDMKFAEQGQRFVCLTQKEWTTRKTFNLRDPIPPSVRGFRGDYEVIIRKRGIPVQRETFTLGKETTVVDIRVTDSNVPIAVQDKHDYVPQCISHRDQKSVGTVNSSLSQSAEFTCSDRMSPTSGSFNGAEVSVTCEAGEIMTSCSSFHAGHSSGTRRGERITVEDGVVTCTAIKGTGSPEGVRASARCCRASELKCDYRQAGPSSPMDGAMAESTCPPGHMPLGCSIFNQYSVLEGAFPNQDMTSCLAQSGPPLSEDPALKSGAVSYAACCSKPGLQCRQVASSQQPIRGVINVTCPLGDVMTGCNVMGEEGGLAGAHIDTDQSSGVSHCRAFVGNDLPDGEAKVSAVAICCNSSSS</sequence>
<feature type="compositionally biased region" description="Basic and acidic residues" evidence="5">
    <location>
        <begin position="163"/>
        <end position="177"/>
    </location>
</feature>
<evidence type="ECO:0000256" key="6">
    <source>
        <dbReference type="SAM" id="SignalP"/>
    </source>
</evidence>
<dbReference type="InterPro" id="IPR044846">
    <property type="entry name" value="GH10"/>
</dbReference>
<dbReference type="PANTHER" id="PTHR31490:SF1">
    <property type="entry name" value="ENDO-1,4-BETA-XYLANASE 1"/>
    <property type="match status" value="1"/>
</dbReference>
<keyword evidence="6" id="KW-0732">Signal</keyword>
<feature type="chain" id="PRO_5042849848" description="GH10 domain-containing protein" evidence="6">
    <location>
        <begin position="30"/>
        <end position="1089"/>
    </location>
</feature>
<evidence type="ECO:0000256" key="4">
    <source>
        <dbReference type="ARBA" id="ARBA00023326"/>
    </source>
</evidence>
<feature type="compositionally biased region" description="Polar residues" evidence="5">
    <location>
        <begin position="283"/>
        <end position="305"/>
    </location>
</feature>
<protein>
    <recommendedName>
        <fullName evidence="7">GH10 domain-containing protein</fullName>
    </recommendedName>
</protein>
<feature type="domain" description="GH10" evidence="7">
    <location>
        <begin position="464"/>
        <end position="747"/>
    </location>
</feature>
<keyword evidence="9" id="KW-1185">Reference proteome</keyword>
<feature type="compositionally biased region" description="Basic residues" evidence="5">
    <location>
        <begin position="178"/>
        <end position="207"/>
    </location>
</feature>
<gene>
    <name evidence="8" type="ORF">V1264_002070</name>
</gene>
<keyword evidence="2" id="KW-0378">Hydrolase</keyword>
<proteinExistence type="inferred from homology"/>
<dbReference type="SUPFAM" id="SSF51445">
    <property type="entry name" value="(Trans)glycosidases"/>
    <property type="match status" value="1"/>
</dbReference>
<dbReference type="PANTHER" id="PTHR31490">
    <property type="entry name" value="GLYCOSYL HYDROLASE"/>
    <property type="match status" value="1"/>
</dbReference>
<dbReference type="PROSITE" id="PS51760">
    <property type="entry name" value="GH10_2"/>
    <property type="match status" value="1"/>
</dbReference>